<feature type="transmembrane region" description="Helical" evidence="1">
    <location>
        <begin position="58"/>
        <end position="82"/>
    </location>
</feature>
<accession>A0A5N5F2R8</accession>
<comment type="caution">
    <text evidence="2">The sequence shown here is derived from an EMBL/GenBank/DDBJ whole genome shotgun (WGS) entry which is preliminary data.</text>
</comment>
<name>A0A5N5F2R8_9ROSA</name>
<protein>
    <submittedName>
        <fullName evidence="2">UDP-galactose transporter 2-like</fullName>
    </submittedName>
</protein>
<gene>
    <name evidence="2" type="ORF">D8674_000187</name>
</gene>
<dbReference type="AlphaFoldDB" id="A0A5N5F2R8"/>
<evidence type="ECO:0000313" key="2">
    <source>
        <dbReference type="EMBL" id="KAB2597267.1"/>
    </source>
</evidence>
<keyword evidence="1" id="KW-1133">Transmembrane helix</keyword>
<reference evidence="3" key="2">
    <citation type="submission" date="2019-10" db="EMBL/GenBank/DDBJ databases">
        <title>A de novo genome assembly of a pear dwarfing rootstock.</title>
        <authorList>
            <person name="Wang F."/>
            <person name="Wang J."/>
            <person name="Li S."/>
            <person name="Zhang Y."/>
            <person name="Fang M."/>
            <person name="Ma L."/>
            <person name="Zhao Y."/>
            <person name="Jiang S."/>
        </authorList>
    </citation>
    <scope>NUCLEOTIDE SEQUENCE [LARGE SCALE GENOMIC DNA]</scope>
</reference>
<dbReference type="EMBL" id="SMOL01000768">
    <property type="protein sequence ID" value="KAB2597267.1"/>
    <property type="molecule type" value="Genomic_DNA"/>
</dbReference>
<reference evidence="2 3" key="1">
    <citation type="submission" date="2019-09" db="EMBL/GenBank/DDBJ databases">
        <authorList>
            <person name="Ou C."/>
        </authorList>
    </citation>
    <scope>NUCLEOTIDE SEQUENCE [LARGE SCALE GENOMIC DNA]</scope>
    <source>
        <strain evidence="2">S2</strain>
        <tissue evidence="2">Leaf</tissue>
    </source>
</reference>
<sequence>MQRKRESVDSLSQSNVSISVFNGDEDGVVQFLKRHRIPDVVLLSNSSYFYYLRKSPGLLSIFLFFFSVFVPQIVIRAGVLVYEDQVSSGESGDQVGSI</sequence>
<reference evidence="2 3" key="3">
    <citation type="submission" date="2019-11" db="EMBL/GenBank/DDBJ databases">
        <title>A de novo genome assembly of a pear dwarfing rootstock.</title>
        <authorList>
            <person name="Wang F."/>
            <person name="Wang J."/>
            <person name="Li S."/>
            <person name="Zhang Y."/>
            <person name="Fang M."/>
            <person name="Ma L."/>
            <person name="Zhao Y."/>
            <person name="Jiang S."/>
        </authorList>
    </citation>
    <scope>NUCLEOTIDE SEQUENCE [LARGE SCALE GENOMIC DNA]</scope>
    <source>
        <strain evidence="2">S2</strain>
        <tissue evidence="2">Leaf</tissue>
    </source>
</reference>
<organism evidence="2 3">
    <name type="scientific">Pyrus ussuriensis x Pyrus communis</name>
    <dbReference type="NCBI Taxonomy" id="2448454"/>
    <lineage>
        <taxon>Eukaryota</taxon>
        <taxon>Viridiplantae</taxon>
        <taxon>Streptophyta</taxon>
        <taxon>Embryophyta</taxon>
        <taxon>Tracheophyta</taxon>
        <taxon>Spermatophyta</taxon>
        <taxon>Magnoliopsida</taxon>
        <taxon>eudicotyledons</taxon>
        <taxon>Gunneridae</taxon>
        <taxon>Pentapetalae</taxon>
        <taxon>rosids</taxon>
        <taxon>fabids</taxon>
        <taxon>Rosales</taxon>
        <taxon>Rosaceae</taxon>
        <taxon>Amygdaloideae</taxon>
        <taxon>Maleae</taxon>
        <taxon>Pyrus</taxon>
    </lineage>
</organism>
<evidence type="ECO:0000313" key="3">
    <source>
        <dbReference type="Proteomes" id="UP000327157"/>
    </source>
</evidence>
<proteinExistence type="predicted"/>
<evidence type="ECO:0000256" key="1">
    <source>
        <dbReference type="SAM" id="Phobius"/>
    </source>
</evidence>
<keyword evidence="1" id="KW-0812">Transmembrane</keyword>
<keyword evidence="1" id="KW-0472">Membrane</keyword>
<keyword evidence="3" id="KW-1185">Reference proteome</keyword>
<dbReference type="Proteomes" id="UP000327157">
    <property type="component" value="Chromosome 1"/>
</dbReference>